<dbReference type="AlphaFoldDB" id="A0A5E4E8L2"/>
<dbReference type="Gramene" id="VVA12134">
    <property type="protein sequence ID" value="VVA12134"/>
    <property type="gene ID" value="Prudul26B015727"/>
</dbReference>
<gene>
    <name evidence="2" type="ORF">ALMOND_2B015727</name>
</gene>
<dbReference type="InParanoid" id="A0A5E4E8L2"/>
<sequence length="161" mass="18404">MQTEVGDRCRLPTTSRYFVKSFRLALMNKNLCPDPAAIVPNVSLRTFLESRTEKKFCKNPTPASSPHESDLLFQNHLLWSSTLVFQVFMEHRSMKYSSRQRYWVLKIKLMLCKDLKAFKVRVPLNDLMIPYIPPSPANNSGLGLGLGGVQQQQQQARMDGS</sequence>
<dbReference type="Proteomes" id="UP000327085">
    <property type="component" value="Chromosome 2"/>
</dbReference>
<reference evidence="3" key="1">
    <citation type="journal article" date="2020" name="Plant J.">
        <title>Transposons played a major role in the diversification between the closely related almond and peach genomes: results from the almond genome sequence.</title>
        <authorList>
            <person name="Alioto T."/>
            <person name="Alexiou K.G."/>
            <person name="Bardil A."/>
            <person name="Barteri F."/>
            <person name="Castanera R."/>
            <person name="Cruz F."/>
            <person name="Dhingra A."/>
            <person name="Duval H."/>
            <person name="Fernandez I Marti A."/>
            <person name="Frias L."/>
            <person name="Galan B."/>
            <person name="Garcia J.L."/>
            <person name="Howad W."/>
            <person name="Gomez-Garrido J."/>
            <person name="Gut M."/>
            <person name="Julca I."/>
            <person name="Morata J."/>
            <person name="Puigdomenech P."/>
            <person name="Ribeca P."/>
            <person name="Rubio Cabetas M.J."/>
            <person name="Vlasova A."/>
            <person name="Wirthensohn M."/>
            <person name="Garcia-Mas J."/>
            <person name="Gabaldon T."/>
            <person name="Casacuberta J.M."/>
            <person name="Arus P."/>
        </authorList>
    </citation>
    <scope>NUCLEOTIDE SEQUENCE [LARGE SCALE GENOMIC DNA]</scope>
    <source>
        <strain evidence="3">cv. Texas</strain>
    </source>
</reference>
<name>A0A5E4E8L2_PRUDU</name>
<organism evidence="2 3">
    <name type="scientific">Prunus dulcis</name>
    <name type="common">Almond</name>
    <name type="synonym">Amygdalus dulcis</name>
    <dbReference type="NCBI Taxonomy" id="3755"/>
    <lineage>
        <taxon>Eukaryota</taxon>
        <taxon>Viridiplantae</taxon>
        <taxon>Streptophyta</taxon>
        <taxon>Embryophyta</taxon>
        <taxon>Tracheophyta</taxon>
        <taxon>Spermatophyta</taxon>
        <taxon>Magnoliopsida</taxon>
        <taxon>eudicotyledons</taxon>
        <taxon>Gunneridae</taxon>
        <taxon>Pentapetalae</taxon>
        <taxon>rosids</taxon>
        <taxon>fabids</taxon>
        <taxon>Rosales</taxon>
        <taxon>Rosaceae</taxon>
        <taxon>Amygdaloideae</taxon>
        <taxon>Amygdaleae</taxon>
        <taxon>Prunus</taxon>
    </lineage>
</organism>
<accession>A0A5E4E8L2</accession>
<evidence type="ECO:0000313" key="2">
    <source>
        <dbReference type="EMBL" id="VVA12134.1"/>
    </source>
</evidence>
<dbReference type="EMBL" id="CABIKO010000005">
    <property type="protein sequence ID" value="VVA12134.1"/>
    <property type="molecule type" value="Genomic_DNA"/>
</dbReference>
<feature type="region of interest" description="Disordered" evidence="1">
    <location>
        <begin position="142"/>
        <end position="161"/>
    </location>
</feature>
<evidence type="ECO:0000256" key="1">
    <source>
        <dbReference type="SAM" id="MobiDB-lite"/>
    </source>
</evidence>
<evidence type="ECO:0000313" key="3">
    <source>
        <dbReference type="Proteomes" id="UP000327085"/>
    </source>
</evidence>
<proteinExistence type="predicted"/>
<protein>
    <submittedName>
        <fullName evidence="2">PREDICTED: LOC18783871</fullName>
    </submittedName>
</protein>